<protein>
    <submittedName>
        <fullName evidence="11">Sulfatase</fullName>
    </submittedName>
</protein>
<dbReference type="Gene3D" id="3.30.1120.80">
    <property type="match status" value="1"/>
</dbReference>
<feature type="binding site" evidence="8">
    <location>
        <position position="498"/>
    </location>
    <ligand>
        <name>Mn(2+)</name>
        <dbReference type="ChEBI" id="CHEBI:29035"/>
    </ligand>
</feature>
<organism evidence="11 12">
    <name type="scientific">Arcobacter cloacae</name>
    <dbReference type="NCBI Taxonomy" id="1054034"/>
    <lineage>
        <taxon>Bacteria</taxon>
        <taxon>Pseudomonadati</taxon>
        <taxon>Campylobacterota</taxon>
        <taxon>Epsilonproteobacteria</taxon>
        <taxon>Campylobacterales</taxon>
        <taxon>Arcobacteraceae</taxon>
        <taxon>Arcobacter</taxon>
    </lineage>
</organism>
<keyword evidence="5 9" id="KW-0472">Membrane</keyword>
<dbReference type="AlphaFoldDB" id="A0A4Q0ZFZ0"/>
<evidence type="ECO:0000256" key="7">
    <source>
        <dbReference type="PIRSR" id="PIRSR005091-2"/>
    </source>
</evidence>
<evidence type="ECO:0000313" key="12">
    <source>
        <dbReference type="Proteomes" id="UP000290870"/>
    </source>
</evidence>
<proteinExistence type="predicted"/>
<feature type="binding site" evidence="8">
    <location>
        <position position="285"/>
    </location>
    <ligand>
        <name>Mn(2+)</name>
        <dbReference type="ChEBI" id="CHEBI:29035"/>
    </ligand>
</feature>
<feature type="transmembrane region" description="Helical" evidence="9">
    <location>
        <begin position="171"/>
        <end position="189"/>
    </location>
</feature>
<dbReference type="SUPFAM" id="SSF53649">
    <property type="entry name" value="Alkaline phosphatase-like"/>
    <property type="match status" value="1"/>
</dbReference>
<dbReference type="InterPro" id="IPR050448">
    <property type="entry name" value="OpgB/LTA_synthase_biosynth"/>
</dbReference>
<name>A0A4Q0ZFZ0_9BACT</name>
<dbReference type="InterPro" id="IPR012160">
    <property type="entry name" value="LtaS-like"/>
</dbReference>
<feature type="transmembrane region" description="Helical" evidence="9">
    <location>
        <begin position="12"/>
        <end position="29"/>
    </location>
</feature>
<dbReference type="GO" id="GO:0046872">
    <property type="term" value="F:metal ion binding"/>
    <property type="evidence" value="ECO:0007669"/>
    <property type="project" value="UniProtKB-KW"/>
</dbReference>
<dbReference type="InterPro" id="IPR000917">
    <property type="entry name" value="Sulfatase_N"/>
</dbReference>
<evidence type="ECO:0000256" key="3">
    <source>
        <dbReference type="ARBA" id="ARBA00022692"/>
    </source>
</evidence>
<comment type="subcellular location">
    <subcellularLocation>
        <location evidence="1">Cell membrane</location>
        <topology evidence="1">Multi-pass membrane protein</topology>
    </subcellularLocation>
</comment>
<evidence type="ECO:0000259" key="10">
    <source>
        <dbReference type="Pfam" id="PF00884"/>
    </source>
</evidence>
<feature type="binding site" evidence="7">
    <location>
        <position position="443"/>
    </location>
    <ligand>
        <name>substrate</name>
    </ligand>
</feature>
<dbReference type="PIRSF" id="PIRSF005091">
    <property type="entry name" value="Mmb_sulf_HI1246"/>
    <property type="match status" value="1"/>
</dbReference>
<feature type="domain" description="Sulfatase N-terminal" evidence="10">
    <location>
        <begin position="277"/>
        <end position="548"/>
    </location>
</feature>
<evidence type="ECO:0000256" key="6">
    <source>
        <dbReference type="PIRSR" id="PIRSR005091-1"/>
    </source>
</evidence>
<keyword evidence="4 9" id="KW-1133">Transmembrane helix</keyword>
<feature type="active site" evidence="6">
    <location>
        <position position="325"/>
    </location>
</feature>
<gene>
    <name evidence="11" type="ORF">CRU90_03280</name>
</gene>
<evidence type="ECO:0000256" key="8">
    <source>
        <dbReference type="PIRSR" id="PIRSR005091-3"/>
    </source>
</evidence>
<keyword evidence="3 9" id="KW-0812">Transmembrane</keyword>
<evidence type="ECO:0000313" key="11">
    <source>
        <dbReference type="EMBL" id="RXJ84992.1"/>
    </source>
</evidence>
<feature type="transmembrane region" description="Helical" evidence="9">
    <location>
        <begin position="82"/>
        <end position="105"/>
    </location>
</feature>
<keyword evidence="7" id="KW-0479">Metal-binding</keyword>
<keyword evidence="2" id="KW-1003">Cell membrane</keyword>
<comment type="caution">
    <text evidence="11">The sequence shown here is derived from an EMBL/GenBank/DDBJ whole genome shotgun (WGS) entry which is preliminary data.</text>
</comment>
<feature type="transmembrane region" description="Helical" evidence="9">
    <location>
        <begin position="133"/>
        <end position="151"/>
    </location>
</feature>
<dbReference type="EMBL" id="PDJZ01000003">
    <property type="protein sequence ID" value="RXJ84992.1"/>
    <property type="molecule type" value="Genomic_DNA"/>
</dbReference>
<feature type="transmembrane region" description="Helical" evidence="9">
    <location>
        <begin position="49"/>
        <end position="70"/>
    </location>
</feature>
<dbReference type="PANTHER" id="PTHR47371">
    <property type="entry name" value="LIPOTEICHOIC ACID SYNTHASE"/>
    <property type="match status" value="1"/>
</dbReference>
<evidence type="ECO:0000256" key="2">
    <source>
        <dbReference type="ARBA" id="ARBA00022475"/>
    </source>
</evidence>
<keyword evidence="7" id="KW-0464">Manganese</keyword>
<accession>A0A4Q0ZFZ0</accession>
<dbReference type="PANTHER" id="PTHR47371:SF3">
    <property type="entry name" value="PHOSPHOGLYCEROL TRANSFERASE I"/>
    <property type="match status" value="1"/>
</dbReference>
<dbReference type="OrthoDB" id="9760224at2"/>
<evidence type="ECO:0000256" key="1">
    <source>
        <dbReference type="ARBA" id="ARBA00004651"/>
    </source>
</evidence>
<evidence type="ECO:0000256" key="9">
    <source>
        <dbReference type="SAM" id="Phobius"/>
    </source>
</evidence>
<dbReference type="Gene3D" id="3.40.720.10">
    <property type="entry name" value="Alkaline Phosphatase, subunit A"/>
    <property type="match status" value="1"/>
</dbReference>
<dbReference type="Pfam" id="PF00884">
    <property type="entry name" value="Sulfatase"/>
    <property type="match status" value="1"/>
</dbReference>
<sequence>MFLIRELLKSYLLLVSILFIGRLFLYLFFFDRFLEIELSESLLTFIYGIRMDSMLIGIILSPIIICITLIPKYFEKTISRILYFYLFFWMMFLIFIENATFPFFLQYDVRPNYLFLEYLEYPHEIASLMFKDYKLELLISFIMIILASIVFFKKDFINFENAFKTSYLKRLFLFIPLVLIAFLMIRSSIGHRPANISDALYSSNRILNEITKNSLYNIGYAFYSYKKNEKNLADKYGKISILEAYKLVSKTLNIDFNDVSKPFNRLEESHFKTDKLKNLVIFVQESMGAQFTSFAGEEKDLTPNLNNLANKNLAFTNLYANGTRSVRGLEALTSGYLPIIGDSVIKRNKSQSDFFTIAKLLKPFGYKSSFIYGGEGRFDNMRNWYLGNSFDEVIEQKDFDNPIFTSTWGVSDEDLVIKANEKFKEYSKNKEPFVTVMFSQSNHAPFELPDNKIEFIENLPKNDVKNAIKYADFAIGKFFELAQKEEYYKDTVFVVVADHNVRTYGDETIPISTFKIPAVIIASNIKQQFYNNLSSQPDVLATALDLIGLDLQYPILGNSIFSDKKNNINFMLFNDTYALRKDNEVAVLLPNKEAKTFYYKDSKLQEKEHNKYLENEALALIHVLSDMYEKKLYK</sequence>
<evidence type="ECO:0000256" key="5">
    <source>
        <dbReference type="ARBA" id="ARBA00023136"/>
    </source>
</evidence>
<reference evidence="11 12" key="1">
    <citation type="submission" date="2017-10" db="EMBL/GenBank/DDBJ databases">
        <title>Genomics of the genus Arcobacter.</title>
        <authorList>
            <person name="Perez-Cataluna A."/>
            <person name="Figueras M.J."/>
        </authorList>
    </citation>
    <scope>NUCLEOTIDE SEQUENCE [LARGE SCALE GENOMIC DNA]</scope>
    <source>
        <strain evidence="11 12">F26</strain>
    </source>
</reference>
<dbReference type="InterPro" id="IPR017850">
    <property type="entry name" value="Alkaline_phosphatase_core_sf"/>
</dbReference>
<feature type="binding site" evidence="8">
    <location>
        <position position="499"/>
    </location>
    <ligand>
        <name>Mn(2+)</name>
        <dbReference type="ChEBI" id="CHEBI:29035"/>
    </ligand>
</feature>
<evidence type="ECO:0000256" key="4">
    <source>
        <dbReference type="ARBA" id="ARBA00022989"/>
    </source>
</evidence>
<dbReference type="CDD" id="cd16015">
    <property type="entry name" value="LTA_synthase"/>
    <property type="match status" value="1"/>
</dbReference>
<dbReference type="Proteomes" id="UP000290870">
    <property type="component" value="Unassembled WGS sequence"/>
</dbReference>
<dbReference type="GO" id="GO:0005886">
    <property type="term" value="C:plasma membrane"/>
    <property type="evidence" value="ECO:0007669"/>
    <property type="project" value="UniProtKB-SubCell"/>
</dbReference>